<proteinExistence type="predicted"/>
<organism evidence="1">
    <name type="scientific">Anguilla anguilla</name>
    <name type="common">European freshwater eel</name>
    <name type="synonym">Muraena anguilla</name>
    <dbReference type="NCBI Taxonomy" id="7936"/>
    <lineage>
        <taxon>Eukaryota</taxon>
        <taxon>Metazoa</taxon>
        <taxon>Chordata</taxon>
        <taxon>Craniata</taxon>
        <taxon>Vertebrata</taxon>
        <taxon>Euteleostomi</taxon>
        <taxon>Actinopterygii</taxon>
        <taxon>Neopterygii</taxon>
        <taxon>Teleostei</taxon>
        <taxon>Anguilliformes</taxon>
        <taxon>Anguillidae</taxon>
        <taxon>Anguilla</taxon>
    </lineage>
</organism>
<evidence type="ECO:0000313" key="1">
    <source>
        <dbReference type="EMBL" id="JAH26141.1"/>
    </source>
</evidence>
<protein>
    <submittedName>
        <fullName evidence="1">Uncharacterized protein</fullName>
    </submittedName>
</protein>
<sequence>MSPQCYHTAQVSRHVSLLLLSPCFLSLISYWGTWGWGSVVGQKNNSDLKALTHAQVLKFTQTEKLRNKPS</sequence>
<accession>A0A0E9RAE6</accession>
<name>A0A0E9RAE6_ANGAN</name>
<dbReference type="EMBL" id="GBXM01082436">
    <property type="protein sequence ID" value="JAH26141.1"/>
    <property type="molecule type" value="Transcribed_RNA"/>
</dbReference>
<reference evidence="1" key="2">
    <citation type="journal article" date="2015" name="Fish Shellfish Immunol.">
        <title>Early steps in the European eel (Anguilla anguilla)-Vibrio vulnificus interaction in the gills: Role of the RtxA13 toxin.</title>
        <authorList>
            <person name="Callol A."/>
            <person name="Pajuelo D."/>
            <person name="Ebbesson L."/>
            <person name="Teles M."/>
            <person name="MacKenzie S."/>
            <person name="Amaro C."/>
        </authorList>
    </citation>
    <scope>NUCLEOTIDE SEQUENCE</scope>
</reference>
<dbReference type="AlphaFoldDB" id="A0A0E9RAE6"/>
<reference evidence="1" key="1">
    <citation type="submission" date="2014-11" db="EMBL/GenBank/DDBJ databases">
        <authorList>
            <person name="Amaro Gonzalez C."/>
        </authorList>
    </citation>
    <scope>NUCLEOTIDE SEQUENCE</scope>
</reference>